<name>A0A0G0PVP0_UNCC2</name>
<feature type="transmembrane region" description="Helical" evidence="1">
    <location>
        <begin position="125"/>
        <end position="143"/>
    </location>
</feature>
<dbReference type="STRING" id="1618345.UT18_C0020G0003"/>
<comment type="caution">
    <text evidence="2">The sequence shown here is derived from an EMBL/GenBank/DDBJ whole genome shotgun (WGS) entry which is preliminary data.</text>
</comment>
<dbReference type="EMBL" id="LBVV01000020">
    <property type="protein sequence ID" value="KKQ93396.1"/>
    <property type="molecule type" value="Genomic_DNA"/>
</dbReference>
<feature type="transmembrane region" description="Helical" evidence="1">
    <location>
        <begin position="15"/>
        <end position="32"/>
    </location>
</feature>
<organism evidence="2 3">
    <name type="scientific">candidate division CPR2 bacterium GW2011_GWC2_39_10</name>
    <dbReference type="NCBI Taxonomy" id="1618345"/>
    <lineage>
        <taxon>Bacteria</taxon>
        <taxon>Bacteria division CPR2</taxon>
    </lineage>
</organism>
<evidence type="ECO:0000313" key="3">
    <source>
        <dbReference type="Proteomes" id="UP000034207"/>
    </source>
</evidence>
<evidence type="ECO:0000256" key="1">
    <source>
        <dbReference type="SAM" id="Phobius"/>
    </source>
</evidence>
<keyword evidence="1" id="KW-0472">Membrane</keyword>
<protein>
    <submittedName>
        <fullName evidence="2">Uncharacterized protein</fullName>
    </submittedName>
</protein>
<evidence type="ECO:0000313" key="2">
    <source>
        <dbReference type="EMBL" id="KKQ93396.1"/>
    </source>
</evidence>
<sequence length="166" mass="19211">MKKNRFDLGKFQKDMLYLFGFGFLWIALLIYALPKQSTIMICAIIVLVFSIIKVPFYVNEFKSRGFILPSLPWEDKYLEDTSKANDKRDPGLQKLAALAIFLLGVWLLVVPFVSKELFNESIKGLVFLIACLLIETGLIGIYYRREIYKKTNIVNRKSNAKNHHKT</sequence>
<feature type="transmembrane region" description="Helical" evidence="1">
    <location>
        <begin position="38"/>
        <end position="58"/>
    </location>
</feature>
<feature type="transmembrane region" description="Helical" evidence="1">
    <location>
        <begin position="95"/>
        <end position="113"/>
    </location>
</feature>
<accession>A0A0G0PVP0</accession>
<keyword evidence="1" id="KW-0812">Transmembrane</keyword>
<gene>
    <name evidence="2" type="ORF">UT18_C0020G0003</name>
</gene>
<keyword evidence="1" id="KW-1133">Transmembrane helix</keyword>
<proteinExistence type="predicted"/>
<dbReference type="AlphaFoldDB" id="A0A0G0PVP0"/>
<reference evidence="2 3" key="1">
    <citation type="journal article" date="2015" name="Nature">
        <title>rRNA introns, odd ribosomes, and small enigmatic genomes across a large radiation of phyla.</title>
        <authorList>
            <person name="Brown C.T."/>
            <person name="Hug L.A."/>
            <person name="Thomas B.C."/>
            <person name="Sharon I."/>
            <person name="Castelle C.J."/>
            <person name="Singh A."/>
            <person name="Wilkins M.J."/>
            <person name="Williams K.H."/>
            <person name="Banfield J.F."/>
        </authorList>
    </citation>
    <scope>NUCLEOTIDE SEQUENCE [LARGE SCALE GENOMIC DNA]</scope>
</reference>
<dbReference type="Proteomes" id="UP000034207">
    <property type="component" value="Unassembled WGS sequence"/>
</dbReference>